<evidence type="ECO:0000313" key="2">
    <source>
        <dbReference type="Proteomes" id="UP000273326"/>
    </source>
</evidence>
<dbReference type="InterPro" id="IPR024096">
    <property type="entry name" value="NO_sig/Golgi_transp_ligand-bd"/>
</dbReference>
<dbReference type="SUPFAM" id="SSF111126">
    <property type="entry name" value="Ligand-binding domain in the NO signalling and Golgi transport"/>
    <property type="match status" value="1"/>
</dbReference>
<organism evidence="1 2">
    <name type="scientific">Jeotgalibaca ciconiae</name>
    <dbReference type="NCBI Taxonomy" id="2496265"/>
    <lineage>
        <taxon>Bacteria</taxon>
        <taxon>Bacillati</taxon>
        <taxon>Bacillota</taxon>
        <taxon>Bacilli</taxon>
        <taxon>Lactobacillales</taxon>
        <taxon>Carnobacteriaceae</taxon>
        <taxon>Jeotgalibaca</taxon>
    </lineage>
</organism>
<dbReference type="KEGG" id="jeh:EJN90_13170"/>
<dbReference type="AlphaFoldDB" id="A0A3Q9BMC1"/>
<evidence type="ECO:0000313" key="1">
    <source>
        <dbReference type="EMBL" id="AZP05523.1"/>
    </source>
</evidence>
<dbReference type="EMBL" id="CP034465">
    <property type="protein sequence ID" value="AZP05523.1"/>
    <property type="molecule type" value="Genomic_DNA"/>
</dbReference>
<accession>A0A3Q9BMC1</accession>
<protein>
    <submittedName>
        <fullName evidence="1">DUF2507 domain-containing protein</fullName>
    </submittedName>
</protein>
<sequence length="154" mass="18045">MLIRHIPQVISKVRYFMSSNKREELINSQHFPLILMRDFLLPTILGNETSDVLYWSGKQLARQFPLLDETDIQESFEYCGFGNLDLVKKERNRDIYHLHGSIIETRLLKQDVSFHLEAGFLSEQLFLTTKISCEVQVKILKNKTNTIVNLIVNY</sequence>
<name>A0A3Q9BMC1_9LACT</name>
<dbReference type="Proteomes" id="UP000273326">
    <property type="component" value="Chromosome"/>
</dbReference>
<dbReference type="Gene3D" id="3.30.1380.20">
    <property type="entry name" value="Trafficking protein particle complex subunit 3"/>
    <property type="match status" value="1"/>
</dbReference>
<gene>
    <name evidence="1" type="ORF">EJN90_13170</name>
</gene>
<dbReference type="InterPro" id="IPR019642">
    <property type="entry name" value="DUF2507"/>
</dbReference>
<proteinExistence type="predicted"/>
<reference evidence="2" key="1">
    <citation type="submission" date="2018-12" db="EMBL/GenBank/DDBJ databases">
        <title>Complete genome sequencing of Jeotgalibaca sp. H21T32.</title>
        <authorList>
            <person name="Bae J.-W."/>
            <person name="Lee S.-Y."/>
        </authorList>
    </citation>
    <scope>NUCLEOTIDE SEQUENCE [LARGE SCALE GENOMIC DNA]</scope>
    <source>
        <strain evidence="2">H21T32</strain>
    </source>
</reference>
<keyword evidence="2" id="KW-1185">Reference proteome</keyword>
<dbReference type="Pfam" id="PF10702">
    <property type="entry name" value="DUF2507"/>
    <property type="match status" value="1"/>
</dbReference>
<dbReference type="OrthoDB" id="2965348at2"/>